<comment type="caution">
    <text evidence="1">The sequence shown here is derived from an EMBL/GenBank/DDBJ whole genome shotgun (WGS) entry which is preliminary data.</text>
</comment>
<dbReference type="Proteomes" id="UP000176431">
    <property type="component" value="Unassembled WGS sequence"/>
</dbReference>
<dbReference type="EMBL" id="MEYK01000036">
    <property type="protein sequence ID" value="OGD24661.1"/>
    <property type="molecule type" value="Genomic_DNA"/>
</dbReference>
<evidence type="ECO:0000313" key="1">
    <source>
        <dbReference type="EMBL" id="OGD24661.1"/>
    </source>
</evidence>
<organism evidence="1 2">
    <name type="scientific">Candidatus Azambacteria bacterium RIFCSPHIGHO2_01_FULL_40_24</name>
    <dbReference type="NCBI Taxonomy" id="1797301"/>
    <lineage>
        <taxon>Bacteria</taxon>
        <taxon>Candidatus Azamiibacteriota</taxon>
    </lineage>
</organism>
<evidence type="ECO:0008006" key="3">
    <source>
        <dbReference type="Google" id="ProtNLM"/>
    </source>
</evidence>
<dbReference type="AlphaFoldDB" id="A0A1F5B229"/>
<dbReference type="SUPFAM" id="SSF56235">
    <property type="entry name" value="N-terminal nucleophile aminohydrolases (Ntn hydrolases)"/>
    <property type="match status" value="1"/>
</dbReference>
<reference evidence="1 2" key="1">
    <citation type="journal article" date="2016" name="Nat. Commun.">
        <title>Thousands of microbial genomes shed light on interconnected biogeochemical processes in an aquifer system.</title>
        <authorList>
            <person name="Anantharaman K."/>
            <person name="Brown C.T."/>
            <person name="Hug L.A."/>
            <person name="Sharon I."/>
            <person name="Castelle C.J."/>
            <person name="Probst A.J."/>
            <person name="Thomas B.C."/>
            <person name="Singh A."/>
            <person name="Wilkins M.J."/>
            <person name="Karaoz U."/>
            <person name="Brodie E.L."/>
            <person name="Williams K.H."/>
            <person name="Hubbard S.S."/>
            <person name="Banfield J.F."/>
        </authorList>
    </citation>
    <scope>NUCLEOTIDE SEQUENCE [LARGE SCALE GENOMIC DNA]</scope>
</reference>
<protein>
    <recommendedName>
        <fullName evidence="3">Proteasome endopeptidase complex</fullName>
    </recommendedName>
</protein>
<evidence type="ECO:0000313" key="2">
    <source>
        <dbReference type="Proteomes" id="UP000176431"/>
    </source>
</evidence>
<accession>A0A1F5B229</accession>
<gene>
    <name evidence="1" type="ORF">A2819_02895</name>
</gene>
<dbReference type="InterPro" id="IPR029055">
    <property type="entry name" value="Ntn_hydrolases_N"/>
</dbReference>
<dbReference type="Gene3D" id="3.60.20.10">
    <property type="entry name" value="Glutamine Phosphoribosylpyrophosphate, subunit 1, domain 1"/>
    <property type="match status" value="1"/>
</dbReference>
<name>A0A1F5B229_9BACT</name>
<sequence>MTCIAIAIDRRKIVVIGGDSAGVGDLSLTVRKDRKVFSKKDESGTEWLFGFTTSFRMGELIQYELELPKITQEAKEDLYGFMITRFIPKLRGCLKKGGWAQKEKEQESGGTFIVSLLGRIFVVHGDYQVGEPADSFYAVGCGADLAKGSLYTSQGNKSLIKRVQLALEAAQRFSSGVREPFIILESGTS</sequence>
<proteinExistence type="predicted"/>